<dbReference type="GO" id="GO:0035973">
    <property type="term" value="P:aggrephagy"/>
    <property type="evidence" value="ECO:0007669"/>
    <property type="project" value="TreeGrafter"/>
</dbReference>
<reference evidence="13" key="1">
    <citation type="thesis" date="2020" institute="ProQuest LLC" country="789 East Eisenhower Parkway, Ann Arbor, MI, USA">
        <title>Comparative Genomics and Chromosome Evolution.</title>
        <authorList>
            <person name="Mudd A.B."/>
        </authorList>
    </citation>
    <scope>NUCLEOTIDE SEQUENCE</scope>
    <source>
        <strain evidence="13">237g6f4</strain>
        <tissue evidence="13">Blood</tissue>
    </source>
</reference>
<dbReference type="GO" id="GO:0019786">
    <property type="term" value="F:protein-phosphatidylethanolamide deconjugating activity"/>
    <property type="evidence" value="ECO:0007669"/>
    <property type="project" value="InterPro"/>
</dbReference>
<protein>
    <recommendedName>
        <fullName evidence="11">Cysteine protease</fullName>
        <ecNumber evidence="11">3.4.22.-</ecNumber>
    </recommendedName>
</protein>
<comment type="function">
    <text evidence="11">Cysteine protease that plays a key role in autophagy by mediating both proteolytic activation and delipidation of ATG8 family proteins.</text>
</comment>
<keyword evidence="3" id="KW-0813">Transport</keyword>
<dbReference type="InterPro" id="IPR038765">
    <property type="entry name" value="Papain-like_cys_pep_sf"/>
</dbReference>
<evidence type="ECO:0000256" key="5">
    <source>
        <dbReference type="ARBA" id="ARBA00022670"/>
    </source>
</evidence>
<evidence type="ECO:0000313" key="13">
    <source>
        <dbReference type="EMBL" id="KAG8548213.1"/>
    </source>
</evidence>
<organism evidence="13 14">
    <name type="scientific">Engystomops pustulosus</name>
    <name type="common">Tungara frog</name>
    <name type="synonym">Physalaemus pustulosus</name>
    <dbReference type="NCBI Taxonomy" id="76066"/>
    <lineage>
        <taxon>Eukaryota</taxon>
        <taxon>Metazoa</taxon>
        <taxon>Chordata</taxon>
        <taxon>Craniata</taxon>
        <taxon>Vertebrata</taxon>
        <taxon>Euteleostomi</taxon>
        <taxon>Amphibia</taxon>
        <taxon>Batrachia</taxon>
        <taxon>Anura</taxon>
        <taxon>Neobatrachia</taxon>
        <taxon>Hyloidea</taxon>
        <taxon>Leptodactylidae</taxon>
        <taxon>Leiuperinae</taxon>
        <taxon>Engystomops</taxon>
    </lineage>
</organism>
<dbReference type="InterPro" id="IPR005078">
    <property type="entry name" value="Peptidase_C54"/>
</dbReference>
<evidence type="ECO:0000313" key="14">
    <source>
        <dbReference type="Proteomes" id="UP000824782"/>
    </source>
</evidence>
<evidence type="ECO:0000256" key="11">
    <source>
        <dbReference type="RuleBase" id="RU363115"/>
    </source>
</evidence>
<evidence type="ECO:0000256" key="3">
    <source>
        <dbReference type="ARBA" id="ARBA00022448"/>
    </source>
</evidence>
<gene>
    <name evidence="13" type="ORF">GDO81_026133</name>
</gene>
<dbReference type="Proteomes" id="UP000824782">
    <property type="component" value="Unassembled WGS sequence"/>
</dbReference>
<evidence type="ECO:0000256" key="9">
    <source>
        <dbReference type="ARBA" id="ARBA00023006"/>
    </source>
</evidence>
<dbReference type="GO" id="GO:0005737">
    <property type="term" value="C:cytoplasm"/>
    <property type="evidence" value="ECO:0007669"/>
    <property type="project" value="UniProtKB-SubCell"/>
</dbReference>
<dbReference type="EC" id="3.4.22.-" evidence="11"/>
<evidence type="ECO:0000256" key="7">
    <source>
        <dbReference type="ARBA" id="ARBA00022807"/>
    </source>
</evidence>
<keyword evidence="4 11" id="KW-0963">Cytoplasm</keyword>
<dbReference type="GO" id="GO:0000045">
    <property type="term" value="P:autophagosome assembly"/>
    <property type="evidence" value="ECO:0007669"/>
    <property type="project" value="TreeGrafter"/>
</dbReference>
<dbReference type="GO" id="GO:0000423">
    <property type="term" value="P:mitophagy"/>
    <property type="evidence" value="ECO:0007669"/>
    <property type="project" value="TreeGrafter"/>
</dbReference>
<dbReference type="PANTHER" id="PTHR22624:SF38">
    <property type="entry name" value="CYSTEINE PROTEASE ATG4C"/>
    <property type="match status" value="1"/>
</dbReference>
<comment type="catalytic activity">
    <reaction evidence="10">
        <text>[protein]-C-terminal L-amino acid-glycyl-phosphatidylethanolamide + H2O = [protein]-C-terminal L-amino acid-glycine + a 1,2-diacyl-sn-glycero-3-phosphoethanolamine</text>
        <dbReference type="Rhea" id="RHEA:67548"/>
        <dbReference type="Rhea" id="RHEA-COMP:17323"/>
        <dbReference type="Rhea" id="RHEA-COMP:17324"/>
        <dbReference type="ChEBI" id="CHEBI:15377"/>
        <dbReference type="ChEBI" id="CHEBI:64612"/>
        <dbReference type="ChEBI" id="CHEBI:172940"/>
        <dbReference type="ChEBI" id="CHEBI:172941"/>
    </reaction>
    <physiologicalReaction direction="left-to-right" evidence="10">
        <dbReference type="Rhea" id="RHEA:67549"/>
    </physiologicalReaction>
</comment>
<dbReference type="InterPro" id="IPR046792">
    <property type="entry name" value="Peptidase_C54_cat"/>
</dbReference>
<dbReference type="PANTHER" id="PTHR22624">
    <property type="entry name" value="CYSTEINE PROTEASE ATG4"/>
    <property type="match status" value="1"/>
</dbReference>
<dbReference type="GO" id="GO:0034727">
    <property type="term" value="P:piecemeal microautophagy of the nucleus"/>
    <property type="evidence" value="ECO:0007669"/>
    <property type="project" value="TreeGrafter"/>
</dbReference>
<evidence type="ECO:0000256" key="2">
    <source>
        <dbReference type="ARBA" id="ARBA00010958"/>
    </source>
</evidence>
<proteinExistence type="inferred from homology"/>
<sequence length="87" mass="10104">MPFKKMDPSCTIGFYCRNAQDFEKIVDELTKVLKSSSRQSYPLFTFVQGHAQDFDFACDPVYEQNDLFTEDEKNGLKSFNAEEFVLL</sequence>
<dbReference type="AlphaFoldDB" id="A0AAV6ZPR7"/>
<feature type="domain" description="Peptidase C54 catalytic" evidence="12">
    <location>
        <begin position="1"/>
        <end position="27"/>
    </location>
</feature>
<keyword evidence="5 11" id="KW-0645">Protease</keyword>
<dbReference type="SUPFAM" id="SSF54001">
    <property type="entry name" value="Cysteine proteinases"/>
    <property type="match status" value="1"/>
</dbReference>
<evidence type="ECO:0000256" key="10">
    <source>
        <dbReference type="ARBA" id="ARBA00029362"/>
    </source>
</evidence>
<comment type="similarity">
    <text evidence="2 11">Belongs to the peptidase C54 family.</text>
</comment>
<accession>A0AAV6ZPR7</accession>
<comment type="subcellular location">
    <subcellularLocation>
        <location evidence="1 11">Cytoplasm</location>
    </subcellularLocation>
</comment>
<keyword evidence="6 11" id="KW-0378">Hydrolase</keyword>
<keyword evidence="14" id="KW-1185">Reference proteome</keyword>
<dbReference type="GO" id="GO:0016485">
    <property type="term" value="P:protein processing"/>
    <property type="evidence" value="ECO:0007669"/>
    <property type="project" value="TreeGrafter"/>
</dbReference>
<comment type="caution">
    <text evidence="13">The sequence shown here is derived from an EMBL/GenBank/DDBJ whole genome shotgun (WGS) entry which is preliminary data.</text>
</comment>
<evidence type="ECO:0000256" key="4">
    <source>
        <dbReference type="ARBA" id="ARBA00022490"/>
    </source>
</evidence>
<dbReference type="Pfam" id="PF03416">
    <property type="entry name" value="Peptidase_C54"/>
    <property type="match status" value="1"/>
</dbReference>
<keyword evidence="7" id="KW-0788">Thiol protease</keyword>
<dbReference type="GO" id="GO:0004197">
    <property type="term" value="F:cysteine-type endopeptidase activity"/>
    <property type="evidence" value="ECO:0007669"/>
    <property type="project" value="TreeGrafter"/>
</dbReference>
<evidence type="ECO:0000256" key="1">
    <source>
        <dbReference type="ARBA" id="ARBA00004496"/>
    </source>
</evidence>
<evidence type="ECO:0000256" key="8">
    <source>
        <dbReference type="ARBA" id="ARBA00022927"/>
    </source>
</evidence>
<keyword evidence="9 11" id="KW-0072">Autophagy</keyword>
<evidence type="ECO:0000256" key="6">
    <source>
        <dbReference type="ARBA" id="ARBA00022801"/>
    </source>
</evidence>
<dbReference type="GO" id="GO:0015031">
    <property type="term" value="P:protein transport"/>
    <property type="evidence" value="ECO:0007669"/>
    <property type="project" value="UniProtKB-KW"/>
</dbReference>
<keyword evidence="8 11" id="KW-0653">Protein transport</keyword>
<name>A0AAV6ZPR7_ENGPU</name>
<dbReference type="EMBL" id="WNYA01000471">
    <property type="protein sequence ID" value="KAG8548213.1"/>
    <property type="molecule type" value="Genomic_DNA"/>
</dbReference>
<evidence type="ECO:0000259" key="12">
    <source>
        <dbReference type="Pfam" id="PF03416"/>
    </source>
</evidence>